<dbReference type="GeneID" id="95335598"/>
<dbReference type="Proteomes" id="UP000000239">
    <property type="component" value="Chromosome"/>
</dbReference>
<dbReference type="eggNOG" id="ENOG5032UUC">
    <property type="taxonomic scope" value="Bacteria"/>
</dbReference>
<keyword evidence="2" id="KW-1185">Reference proteome</keyword>
<evidence type="ECO:0000313" key="2">
    <source>
        <dbReference type="Proteomes" id="UP000000239"/>
    </source>
</evidence>
<dbReference type="KEGG" id="csa:Csal_2905"/>
<proteinExistence type="predicted"/>
<dbReference type="RefSeq" id="WP_011508197.1">
    <property type="nucleotide sequence ID" value="NC_007963.1"/>
</dbReference>
<dbReference type="EMBL" id="CP000285">
    <property type="protein sequence ID" value="ABE60251.1"/>
    <property type="molecule type" value="Genomic_DNA"/>
</dbReference>
<dbReference type="AlphaFoldDB" id="Q1QTF7"/>
<reference evidence="1 2" key="1">
    <citation type="journal article" date="2011" name="Stand. Genomic Sci.">
        <title>Complete genome sequence of the halophilic and highly halotolerant Chromohalobacter salexigens type strain (1H11(T)).</title>
        <authorList>
            <person name="Copeland A."/>
            <person name="O'Connor K."/>
            <person name="Lucas S."/>
            <person name="Lapidus A."/>
            <person name="Berry K.W."/>
            <person name="Detter J.C."/>
            <person name="Del Rio T.G."/>
            <person name="Hammon N."/>
            <person name="Dalin E."/>
            <person name="Tice H."/>
            <person name="Pitluck S."/>
            <person name="Bruce D."/>
            <person name="Goodwin L."/>
            <person name="Han C."/>
            <person name="Tapia R."/>
            <person name="Saunders E."/>
            <person name="Schmutz J."/>
            <person name="Brettin T."/>
            <person name="Larimer F."/>
            <person name="Land M."/>
            <person name="Hauser L."/>
            <person name="Vargas C."/>
            <person name="Nieto J.J."/>
            <person name="Kyrpides N.C."/>
            <person name="Ivanova N."/>
            <person name="Goker M."/>
            <person name="Klenk H.P."/>
            <person name="Csonka L.N."/>
            <person name="Woyke T."/>
        </authorList>
    </citation>
    <scope>NUCLEOTIDE SEQUENCE [LARGE SCALE GENOMIC DNA]</scope>
    <source>
        <strain evidence="2">ATCC BAA-138 / DSM 3043 / CIP 106854 / NCIMB 13768 / 1H11</strain>
    </source>
</reference>
<dbReference type="HOGENOM" id="CLU_081536_0_0_6"/>
<evidence type="ECO:0000313" key="1">
    <source>
        <dbReference type="EMBL" id="ABE60251.1"/>
    </source>
</evidence>
<organism evidence="1 2">
    <name type="scientific">Chromohalobacter israelensis (strain ATCC BAA-138 / DSM 3043 / CIP 106854 / NCIMB 13768 / 1H11)</name>
    <name type="common">Chromohalobacter salexigens</name>
    <dbReference type="NCBI Taxonomy" id="290398"/>
    <lineage>
        <taxon>Bacteria</taxon>
        <taxon>Pseudomonadati</taxon>
        <taxon>Pseudomonadota</taxon>
        <taxon>Gammaproteobacteria</taxon>
        <taxon>Oceanospirillales</taxon>
        <taxon>Halomonadaceae</taxon>
        <taxon>Chromohalobacter</taxon>
    </lineage>
</organism>
<dbReference type="STRING" id="290398.Csal_2905"/>
<name>Q1QTF7_CHRI1</name>
<accession>Q1QTF7</accession>
<dbReference type="OrthoDB" id="119238at2"/>
<protein>
    <submittedName>
        <fullName evidence="1">Uncharacterized protein</fullName>
    </submittedName>
</protein>
<gene>
    <name evidence="1" type="ordered locus">Csal_2905</name>
</gene>
<sequence length="274" mass="30957">MEVDIHFYCPCGAVIEETLPVPPPDLMAEQHSDSRTEYFDSAICDGCGKDFDVEVSNTYCAADVTVAGAVDLSFDVRDLPEEDDVSWIIQSTQQFEEFTEVIQGVVALAETSVPAHADRTLRNMLYVQTVTAVEAYLSSAFIHAVLNSEELIQRLVESDPELAKQKFSLKEIFTQWEGLRITVGKYLKALIFHDLRKIKPMFKDVLGIEFPDIPWLFQAVLIRHDCVHRNGLDKDGNRREITKTQIMDLARSSADFVSQIDQELRCLVYGNTST</sequence>